<dbReference type="EMBL" id="MT144418">
    <property type="protein sequence ID" value="QJA53384.1"/>
    <property type="molecule type" value="Genomic_DNA"/>
</dbReference>
<organism evidence="1">
    <name type="scientific">viral metagenome</name>
    <dbReference type="NCBI Taxonomy" id="1070528"/>
    <lineage>
        <taxon>unclassified sequences</taxon>
        <taxon>metagenomes</taxon>
        <taxon>organismal metagenomes</taxon>
    </lineage>
</organism>
<sequence>MACKALWTHISSLDSALNTLRRAGIPTGSEAYQALLGERGKAFGQLGRIVGTTVSPTAAVRLGISLMLPVGLGRAVSVVSRLFGFSPGELTVLFDVETGWVSSYSPGPTLPTIVRSITQAQAELVLRGDPPPELVHLLETPDPYIGE</sequence>
<proteinExistence type="predicted"/>
<name>A0A6H2A0N3_9ZZZZ</name>
<gene>
    <name evidence="1" type="ORF">TM448A03486_0002</name>
</gene>
<accession>A0A6H2A0N3</accession>
<evidence type="ECO:0000313" key="1">
    <source>
        <dbReference type="EMBL" id="QJA53384.1"/>
    </source>
</evidence>
<dbReference type="AlphaFoldDB" id="A0A6H2A0N3"/>
<reference evidence="1" key="1">
    <citation type="submission" date="2020-03" db="EMBL/GenBank/DDBJ databases">
        <title>The deep terrestrial virosphere.</title>
        <authorList>
            <person name="Holmfeldt K."/>
            <person name="Nilsson E."/>
            <person name="Simone D."/>
            <person name="Lopez-Fernandez M."/>
            <person name="Wu X."/>
            <person name="de Brujin I."/>
            <person name="Lundin D."/>
            <person name="Andersson A."/>
            <person name="Bertilsson S."/>
            <person name="Dopson M."/>
        </authorList>
    </citation>
    <scope>NUCLEOTIDE SEQUENCE</scope>
    <source>
        <strain evidence="1">TM448A03486</strain>
    </source>
</reference>
<protein>
    <submittedName>
        <fullName evidence="1">Uncharacterized protein</fullName>
    </submittedName>
</protein>